<gene>
    <name evidence="1" type="ORF">E2C01_074548</name>
</gene>
<organism evidence="1 2">
    <name type="scientific">Portunus trituberculatus</name>
    <name type="common">Swimming crab</name>
    <name type="synonym">Neptunus trituberculatus</name>
    <dbReference type="NCBI Taxonomy" id="210409"/>
    <lineage>
        <taxon>Eukaryota</taxon>
        <taxon>Metazoa</taxon>
        <taxon>Ecdysozoa</taxon>
        <taxon>Arthropoda</taxon>
        <taxon>Crustacea</taxon>
        <taxon>Multicrustacea</taxon>
        <taxon>Malacostraca</taxon>
        <taxon>Eumalacostraca</taxon>
        <taxon>Eucarida</taxon>
        <taxon>Decapoda</taxon>
        <taxon>Pleocyemata</taxon>
        <taxon>Brachyura</taxon>
        <taxon>Eubrachyura</taxon>
        <taxon>Portunoidea</taxon>
        <taxon>Portunidae</taxon>
        <taxon>Portuninae</taxon>
        <taxon>Portunus</taxon>
    </lineage>
</organism>
<dbReference type="AlphaFoldDB" id="A0A5B7IGJ7"/>
<protein>
    <submittedName>
        <fullName evidence="1">Uncharacterized protein</fullName>
    </submittedName>
</protein>
<evidence type="ECO:0000313" key="2">
    <source>
        <dbReference type="Proteomes" id="UP000324222"/>
    </source>
</evidence>
<proteinExistence type="predicted"/>
<dbReference type="Proteomes" id="UP000324222">
    <property type="component" value="Unassembled WGS sequence"/>
</dbReference>
<accession>A0A5B7IGJ7</accession>
<comment type="caution">
    <text evidence="1">The sequence shown here is derived from an EMBL/GenBank/DDBJ whole genome shotgun (WGS) entry which is preliminary data.</text>
</comment>
<name>A0A5B7IGJ7_PORTR</name>
<keyword evidence="2" id="KW-1185">Reference proteome</keyword>
<sequence>MYSGSTVILKLCPCTRLCHADDLSPFILHQSQCVEEGAENRTWCVLLSPVTVDNIDVRYSIFCVPNKLKKLTNLIHFLQPSSSSRDRSLSNLLY</sequence>
<reference evidence="1 2" key="1">
    <citation type="submission" date="2019-05" db="EMBL/GenBank/DDBJ databases">
        <title>Another draft genome of Portunus trituberculatus and its Hox gene families provides insights of decapod evolution.</title>
        <authorList>
            <person name="Jeong J.-H."/>
            <person name="Song I."/>
            <person name="Kim S."/>
            <person name="Choi T."/>
            <person name="Kim D."/>
            <person name="Ryu S."/>
            <person name="Kim W."/>
        </authorList>
    </citation>
    <scope>NUCLEOTIDE SEQUENCE [LARGE SCALE GENOMIC DNA]</scope>
    <source>
        <tissue evidence="1">Muscle</tissue>
    </source>
</reference>
<dbReference type="EMBL" id="VSRR010052656">
    <property type="protein sequence ID" value="MPC79988.1"/>
    <property type="molecule type" value="Genomic_DNA"/>
</dbReference>
<evidence type="ECO:0000313" key="1">
    <source>
        <dbReference type="EMBL" id="MPC79988.1"/>
    </source>
</evidence>